<evidence type="ECO:0000313" key="11">
    <source>
        <dbReference type="Proteomes" id="UP000051658"/>
    </source>
</evidence>
<dbReference type="SMART" id="SM00862">
    <property type="entry name" value="Trans_reg_C"/>
    <property type="match status" value="1"/>
</dbReference>
<sequence length="214" mass="24345">MNILIADDSPEIVHIVSAYLKKDGFSVFTASNGEEALDIFYQKKIDLAIIDWMMPKIDGIEVTKTIKAESPVKVLMLTAKNTGADEFLSLTSGADDYITKPFHPQVLMLRIKKLLGLAQTILIQDLMIDPTNMKVWKKDETIDLTKKEFELLMMLFKNRGTILTREQLLIGVWGMEYDGVERTVDTHIRRLREKVGTSIVHTKRGVGYTIENEI</sequence>
<evidence type="ECO:0000256" key="7">
    <source>
        <dbReference type="PROSITE-ProRule" id="PRU01091"/>
    </source>
</evidence>
<evidence type="ECO:0000256" key="5">
    <source>
        <dbReference type="ARBA" id="ARBA00023163"/>
    </source>
</evidence>
<dbReference type="Pfam" id="PF00072">
    <property type="entry name" value="Response_reg"/>
    <property type="match status" value="1"/>
</dbReference>
<dbReference type="InterPro" id="IPR001789">
    <property type="entry name" value="Sig_transdc_resp-reg_receiver"/>
</dbReference>
<comment type="caution">
    <text evidence="10">The sequence shown here is derived from an EMBL/GenBank/DDBJ whole genome shotgun (WGS) entry which is preliminary data.</text>
</comment>
<evidence type="ECO:0000256" key="2">
    <source>
        <dbReference type="ARBA" id="ARBA00023012"/>
    </source>
</evidence>
<dbReference type="Pfam" id="PF00486">
    <property type="entry name" value="Trans_reg_C"/>
    <property type="match status" value="1"/>
</dbReference>
<dbReference type="PROSITE" id="PS51755">
    <property type="entry name" value="OMPR_PHOB"/>
    <property type="match status" value="1"/>
</dbReference>
<keyword evidence="4 7" id="KW-0238">DNA-binding</keyword>
<name>A0A0R2HTE0_CARDV</name>
<dbReference type="GO" id="GO:0000976">
    <property type="term" value="F:transcription cis-regulatory region binding"/>
    <property type="evidence" value="ECO:0007669"/>
    <property type="project" value="TreeGrafter"/>
</dbReference>
<dbReference type="PATRIC" id="fig|1449336.4.peg.1688"/>
<dbReference type="CDD" id="cd00383">
    <property type="entry name" value="trans_reg_C"/>
    <property type="match status" value="1"/>
</dbReference>
<dbReference type="InterPro" id="IPR001867">
    <property type="entry name" value="OmpR/PhoB-type_DNA-bd"/>
</dbReference>
<dbReference type="EMBL" id="JQBS01000033">
    <property type="protein sequence ID" value="KRN55985.1"/>
    <property type="molecule type" value="Genomic_DNA"/>
</dbReference>
<protein>
    <submittedName>
        <fullName evidence="10">Two-component system regulator</fullName>
    </submittedName>
</protein>
<dbReference type="PANTHER" id="PTHR48111">
    <property type="entry name" value="REGULATOR OF RPOS"/>
    <property type="match status" value="1"/>
</dbReference>
<keyword evidence="1 6" id="KW-0597">Phosphoprotein</keyword>
<evidence type="ECO:0000256" key="3">
    <source>
        <dbReference type="ARBA" id="ARBA00023015"/>
    </source>
</evidence>
<keyword evidence="2" id="KW-0902">Two-component regulatory system</keyword>
<dbReference type="Gene3D" id="1.10.10.10">
    <property type="entry name" value="Winged helix-like DNA-binding domain superfamily/Winged helix DNA-binding domain"/>
    <property type="match status" value="1"/>
</dbReference>
<dbReference type="GO" id="GO:0000156">
    <property type="term" value="F:phosphorelay response regulator activity"/>
    <property type="evidence" value="ECO:0007669"/>
    <property type="project" value="TreeGrafter"/>
</dbReference>
<dbReference type="GeneID" id="89589899"/>
<accession>A0A0R2HTE0</accession>
<feature type="DNA-binding region" description="OmpR/PhoB-type" evidence="7">
    <location>
        <begin position="118"/>
        <end position="212"/>
    </location>
</feature>
<feature type="domain" description="Response regulatory" evidence="8">
    <location>
        <begin position="2"/>
        <end position="115"/>
    </location>
</feature>
<dbReference type="GO" id="GO:0006355">
    <property type="term" value="P:regulation of DNA-templated transcription"/>
    <property type="evidence" value="ECO:0007669"/>
    <property type="project" value="InterPro"/>
</dbReference>
<keyword evidence="3" id="KW-0805">Transcription regulation</keyword>
<evidence type="ECO:0000259" key="9">
    <source>
        <dbReference type="PROSITE" id="PS51755"/>
    </source>
</evidence>
<dbReference type="GO" id="GO:0005829">
    <property type="term" value="C:cytosol"/>
    <property type="evidence" value="ECO:0007669"/>
    <property type="project" value="TreeGrafter"/>
</dbReference>
<reference evidence="10 11" key="1">
    <citation type="journal article" date="2015" name="Genome Announc.">
        <title>Expanding the biotechnology potential of lactobacilli through comparative genomics of 213 strains and associated genera.</title>
        <authorList>
            <person name="Sun Z."/>
            <person name="Harris H.M."/>
            <person name="McCann A."/>
            <person name="Guo C."/>
            <person name="Argimon S."/>
            <person name="Zhang W."/>
            <person name="Yang X."/>
            <person name="Jeffery I.B."/>
            <person name="Cooney J.C."/>
            <person name="Kagawa T.F."/>
            <person name="Liu W."/>
            <person name="Song Y."/>
            <person name="Salvetti E."/>
            <person name="Wrobel A."/>
            <person name="Rasinkangas P."/>
            <person name="Parkhill J."/>
            <person name="Rea M.C."/>
            <person name="O'Sullivan O."/>
            <person name="Ritari J."/>
            <person name="Douillard F.P."/>
            <person name="Paul Ross R."/>
            <person name="Yang R."/>
            <person name="Briner A.E."/>
            <person name="Felis G.E."/>
            <person name="de Vos W.M."/>
            <person name="Barrangou R."/>
            <person name="Klaenhammer T.R."/>
            <person name="Caufield P.W."/>
            <person name="Cui Y."/>
            <person name="Zhang H."/>
            <person name="O'Toole P.W."/>
        </authorList>
    </citation>
    <scope>NUCLEOTIDE SEQUENCE [LARGE SCALE GENOMIC DNA]</scope>
    <source>
        <strain evidence="10 11">DSM 20623</strain>
    </source>
</reference>
<dbReference type="Gene3D" id="3.40.50.2300">
    <property type="match status" value="1"/>
</dbReference>
<evidence type="ECO:0000256" key="6">
    <source>
        <dbReference type="PROSITE-ProRule" id="PRU00169"/>
    </source>
</evidence>
<evidence type="ECO:0000256" key="1">
    <source>
        <dbReference type="ARBA" id="ARBA00022553"/>
    </source>
</evidence>
<feature type="domain" description="OmpR/PhoB-type" evidence="9">
    <location>
        <begin position="118"/>
        <end position="212"/>
    </location>
</feature>
<proteinExistence type="predicted"/>
<evidence type="ECO:0000256" key="4">
    <source>
        <dbReference type="ARBA" id="ARBA00023125"/>
    </source>
</evidence>
<dbReference type="Proteomes" id="UP000051658">
    <property type="component" value="Unassembled WGS sequence"/>
</dbReference>
<dbReference type="Gene3D" id="6.10.250.690">
    <property type="match status" value="1"/>
</dbReference>
<dbReference type="PANTHER" id="PTHR48111:SF73">
    <property type="entry name" value="ALKALINE PHOSPHATASE SYNTHESIS TRANSCRIPTIONAL REGULATORY PROTEIN PHOP"/>
    <property type="match status" value="1"/>
</dbReference>
<dbReference type="eggNOG" id="COG0745">
    <property type="taxonomic scope" value="Bacteria"/>
</dbReference>
<dbReference type="SMART" id="SM00448">
    <property type="entry name" value="REC"/>
    <property type="match status" value="1"/>
</dbReference>
<keyword evidence="5" id="KW-0804">Transcription</keyword>
<organism evidence="10 11">
    <name type="scientific">Carnobacterium divergens DSM 20623</name>
    <dbReference type="NCBI Taxonomy" id="1449336"/>
    <lineage>
        <taxon>Bacteria</taxon>
        <taxon>Bacillati</taxon>
        <taxon>Bacillota</taxon>
        <taxon>Bacilli</taxon>
        <taxon>Lactobacillales</taxon>
        <taxon>Carnobacteriaceae</taxon>
        <taxon>Carnobacterium</taxon>
    </lineage>
</organism>
<dbReference type="RefSeq" id="WP_034573172.1">
    <property type="nucleotide sequence ID" value="NZ_JQBS01000033.1"/>
</dbReference>
<dbReference type="GO" id="GO:0032993">
    <property type="term" value="C:protein-DNA complex"/>
    <property type="evidence" value="ECO:0007669"/>
    <property type="project" value="TreeGrafter"/>
</dbReference>
<feature type="modified residue" description="4-aspartylphosphate" evidence="6">
    <location>
        <position position="51"/>
    </location>
</feature>
<dbReference type="SUPFAM" id="SSF52172">
    <property type="entry name" value="CheY-like"/>
    <property type="match status" value="1"/>
</dbReference>
<keyword evidence="11" id="KW-1185">Reference proteome</keyword>
<dbReference type="AlphaFoldDB" id="A0A0R2HTE0"/>
<dbReference type="PROSITE" id="PS50110">
    <property type="entry name" value="RESPONSE_REGULATORY"/>
    <property type="match status" value="1"/>
</dbReference>
<dbReference type="CDD" id="cd17574">
    <property type="entry name" value="REC_OmpR"/>
    <property type="match status" value="1"/>
</dbReference>
<dbReference type="InterPro" id="IPR011006">
    <property type="entry name" value="CheY-like_superfamily"/>
</dbReference>
<dbReference type="InterPro" id="IPR036388">
    <property type="entry name" value="WH-like_DNA-bd_sf"/>
</dbReference>
<evidence type="ECO:0000313" key="10">
    <source>
        <dbReference type="EMBL" id="KRN55985.1"/>
    </source>
</evidence>
<gene>
    <name evidence="10" type="ORF">IV74_GL001654</name>
</gene>
<dbReference type="InterPro" id="IPR039420">
    <property type="entry name" value="WalR-like"/>
</dbReference>
<dbReference type="FunFam" id="3.40.50.2300:FF:000001">
    <property type="entry name" value="DNA-binding response regulator PhoB"/>
    <property type="match status" value="1"/>
</dbReference>
<evidence type="ECO:0000259" key="8">
    <source>
        <dbReference type="PROSITE" id="PS50110"/>
    </source>
</evidence>